<accession>A0A8C0W566</accession>
<evidence type="ECO:0000256" key="1">
    <source>
        <dbReference type="ARBA" id="ARBA00001971"/>
    </source>
</evidence>
<dbReference type="EC" id="1.14.14.-" evidence="14"/>
<dbReference type="AlphaFoldDB" id="A0A8C0W566"/>
<evidence type="ECO:0000256" key="11">
    <source>
        <dbReference type="ARBA" id="ARBA00023033"/>
    </source>
</evidence>
<comment type="cofactor">
    <cofactor evidence="1 14">
        <name>heme</name>
        <dbReference type="ChEBI" id="CHEBI:30413"/>
    </cofactor>
</comment>
<dbReference type="PRINTS" id="PR01689">
    <property type="entry name" value="EP450IICYP3A"/>
</dbReference>
<sequence>HGLDPNFSIGTWVLLATTLVLLYLYGTHSHGLFKKLGIPGPKPLPFLGTILGYRKGFADFDVECYKKYGKMWGLYDGRQPVLAITDTDMIKTVFVKECYSVFTNRRVGILLKIFKYLFTQFLLQNNLRFDCKYRFYANLFLDNRYKFQGGGAGSA</sequence>
<keyword evidence="12 15" id="KW-0472">Membrane</keyword>
<evidence type="ECO:0000256" key="7">
    <source>
        <dbReference type="ARBA" id="ARBA00022824"/>
    </source>
</evidence>
<evidence type="ECO:0000256" key="14">
    <source>
        <dbReference type="RuleBase" id="RU368049"/>
    </source>
</evidence>
<keyword evidence="5 14" id="KW-0349">Heme</keyword>
<dbReference type="SUPFAM" id="SSF48264">
    <property type="entry name" value="Cytochrome P450"/>
    <property type="match status" value="1"/>
</dbReference>
<evidence type="ECO:0000313" key="16">
    <source>
        <dbReference type="Ensembl" id="ENSCCNP00000002777.1"/>
    </source>
</evidence>
<comment type="subcellular location">
    <subcellularLocation>
        <location evidence="3 14">Endoplasmic reticulum membrane</location>
        <topology evidence="3">Peripheral membrane protein</topology>
    </subcellularLocation>
    <subcellularLocation>
        <location evidence="2 14">Microsome membrane</location>
        <topology evidence="2">Peripheral membrane protein</topology>
    </subcellularLocation>
</comment>
<dbReference type="GO" id="GO:0005789">
    <property type="term" value="C:endoplasmic reticulum membrane"/>
    <property type="evidence" value="ECO:0007669"/>
    <property type="project" value="UniProtKB-SubCell"/>
</dbReference>
<dbReference type="GO" id="GO:0016712">
    <property type="term" value="F:oxidoreductase activity, acting on paired donors, with incorporation or reduction of molecular oxygen, reduced flavin or flavoprotein as one donor, and incorporation of one atom of oxygen"/>
    <property type="evidence" value="ECO:0007669"/>
    <property type="project" value="UniProtKB-EC"/>
</dbReference>
<organism evidence="16">
    <name type="scientific">Castor canadensis</name>
    <name type="common">American beaver</name>
    <dbReference type="NCBI Taxonomy" id="51338"/>
    <lineage>
        <taxon>Eukaryota</taxon>
        <taxon>Metazoa</taxon>
        <taxon>Chordata</taxon>
        <taxon>Craniata</taxon>
        <taxon>Vertebrata</taxon>
        <taxon>Euteleostomi</taxon>
        <taxon>Mammalia</taxon>
        <taxon>Eutheria</taxon>
        <taxon>Euarchontoglires</taxon>
        <taxon>Glires</taxon>
        <taxon>Rodentia</taxon>
        <taxon>Castorimorpha</taxon>
        <taxon>Castoridae</taxon>
        <taxon>Castor</taxon>
    </lineage>
</organism>
<dbReference type="InterPro" id="IPR001128">
    <property type="entry name" value="Cyt_P450"/>
</dbReference>
<evidence type="ECO:0000256" key="6">
    <source>
        <dbReference type="ARBA" id="ARBA00022723"/>
    </source>
</evidence>
<evidence type="ECO:0000256" key="13">
    <source>
        <dbReference type="ARBA" id="ARBA00047827"/>
    </source>
</evidence>
<dbReference type="GO" id="GO:0050649">
    <property type="term" value="F:testosterone 6-beta-hydroxylase activity"/>
    <property type="evidence" value="ECO:0007669"/>
    <property type="project" value="TreeGrafter"/>
</dbReference>
<dbReference type="GO" id="GO:0070989">
    <property type="term" value="P:oxidative demethylation"/>
    <property type="evidence" value="ECO:0007669"/>
    <property type="project" value="TreeGrafter"/>
</dbReference>
<reference evidence="16" key="1">
    <citation type="submission" date="2023-09" db="UniProtKB">
        <authorList>
            <consortium name="Ensembl"/>
        </authorList>
    </citation>
    <scope>IDENTIFICATION</scope>
</reference>
<evidence type="ECO:0000256" key="3">
    <source>
        <dbReference type="ARBA" id="ARBA00004406"/>
    </source>
</evidence>
<keyword evidence="7 14" id="KW-0256">Endoplasmic reticulum</keyword>
<comment type="function">
    <text evidence="14">Cytochromes P450 are a group of heme-thiolate monooxygenases. In liver microsomes, this enzyme is involved in an NADPH-dependent electron transport pathway. It oxidizes a variety of structurally unrelated compounds, including steroids, fatty acids, and xenobiotics.</text>
</comment>
<evidence type="ECO:0000256" key="4">
    <source>
        <dbReference type="ARBA" id="ARBA00010617"/>
    </source>
</evidence>
<keyword evidence="11 14" id="KW-0503">Monooxygenase</keyword>
<evidence type="ECO:0000256" key="15">
    <source>
        <dbReference type="SAM" id="Phobius"/>
    </source>
</evidence>
<dbReference type="Ensembl" id="ENSCCNT00000003682.1">
    <property type="protein sequence ID" value="ENSCCNP00000002777.1"/>
    <property type="gene ID" value="ENSCCNG00000001168.1"/>
</dbReference>
<comment type="similarity">
    <text evidence="4 14">Belongs to the cytochrome P450 family.</text>
</comment>
<keyword evidence="10 14" id="KW-0408">Iron</keyword>
<dbReference type="GO" id="GO:0005506">
    <property type="term" value="F:iron ion binding"/>
    <property type="evidence" value="ECO:0007669"/>
    <property type="project" value="UniProtKB-UniRule"/>
</dbReference>
<dbReference type="InterPro" id="IPR036396">
    <property type="entry name" value="Cyt_P450_sf"/>
</dbReference>
<evidence type="ECO:0000256" key="5">
    <source>
        <dbReference type="ARBA" id="ARBA00022617"/>
    </source>
</evidence>
<dbReference type="Gene3D" id="1.10.630.10">
    <property type="entry name" value="Cytochrome P450"/>
    <property type="match status" value="1"/>
</dbReference>
<name>A0A8C0W566_CASCN</name>
<dbReference type="GO" id="GO:0008202">
    <property type="term" value="P:steroid metabolic process"/>
    <property type="evidence" value="ECO:0007669"/>
    <property type="project" value="TreeGrafter"/>
</dbReference>
<keyword evidence="6 14" id="KW-0479">Metal-binding</keyword>
<feature type="transmembrane region" description="Helical" evidence="15">
    <location>
        <begin position="6"/>
        <end position="25"/>
    </location>
</feature>
<dbReference type="GO" id="GO:0020037">
    <property type="term" value="F:heme binding"/>
    <property type="evidence" value="ECO:0007669"/>
    <property type="project" value="UniProtKB-UniRule"/>
</dbReference>
<dbReference type="InterPro" id="IPR050705">
    <property type="entry name" value="Cytochrome_P450_3A"/>
</dbReference>
<dbReference type="Pfam" id="PF00067">
    <property type="entry name" value="p450"/>
    <property type="match status" value="1"/>
</dbReference>
<dbReference type="PANTHER" id="PTHR24302">
    <property type="entry name" value="CYTOCHROME P450 FAMILY 3"/>
    <property type="match status" value="1"/>
</dbReference>
<keyword evidence="15" id="KW-0812">Transmembrane</keyword>
<dbReference type="InterPro" id="IPR008072">
    <property type="entry name" value="Cyt_P450_E_CYP3A"/>
</dbReference>
<keyword evidence="15" id="KW-1133">Transmembrane helix</keyword>
<keyword evidence="9 14" id="KW-0560">Oxidoreductase</keyword>
<evidence type="ECO:0000256" key="8">
    <source>
        <dbReference type="ARBA" id="ARBA00022848"/>
    </source>
</evidence>
<proteinExistence type="inferred from homology"/>
<evidence type="ECO:0000256" key="10">
    <source>
        <dbReference type="ARBA" id="ARBA00023004"/>
    </source>
</evidence>
<comment type="catalytic activity">
    <reaction evidence="13 14">
        <text>an organic molecule + reduced [NADPH--hemoprotein reductase] + O2 = an alcohol + oxidized [NADPH--hemoprotein reductase] + H2O + H(+)</text>
        <dbReference type="Rhea" id="RHEA:17149"/>
        <dbReference type="Rhea" id="RHEA-COMP:11964"/>
        <dbReference type="Rhea" id="RHEA-COMP:11965"/>
        <dbReference type="ChEBI" id="CHEBI:15377"/>
        <dbReference type="ChEBI" id="CHEBI:15378"/>
        <dbReference type="ChEBI" id="CHEBI:15379"/>
        <dbReference type="ChEBI" id="CHEBI:30879"/>
        <dbReference type="ChEBI" id="CHEBI:57618"/>
        <dbReference type="ChEBI" id="CHEBI:58210"/>
        <dbReference type="ChEBI" id="CHEBI:142491"/>
        <dbReference type="EC" id="1.14.14.1"/>
    </reaction>
</comment>
<evidence type="ECO:0000256" key="12">
    <source>
        <dbReference type="ARBA" id="ARBA00023136"/>
    </source>
</evidence>
<keyword evidence="8 14" id="KW-0492">Microsome</keyword>
<dbReference type="PANTHER" id="PTHR24302:SF38">
    <property type="entry name" value="CYTOCHROME P450 3A5"/>
    <property type="match status" value="1"/>
</dbReference>
<evidence type="ECO:0000256" key="2">
    <source>
        <dbReference type="ARBA" id="ARBA00004174"/>
    </source>
</evidence>
<evidence type="ECO:0000256" key="9">
    <source>
        <dbReference type="ARBA" id="ARBA00023002"/>
    </source>
</evidence>
<protein>
    <recommendedName>
        <fullName evidence="14">Cytochrome P450 3A</fullName>
        <ecNumber evidence="14">1.14.14.-</ecNumber>
    </recommendedName>
</protein>